<comment type="caution">
    <text evidence="1">The sequence shown here is derived from an EMBL/GenBank/DDBJ whole genome shotgun (WGS) entry which is preliminary data.</text>
</comment>
<dbReference type="AlphaFoldDB" id="A0A9N9PQB9"/>
<accession>A0A9N9PQB9</accession>
<name>A0A9N9PQB9_9HELO</name>
<keyword evidence="2" id="KW-1185">Reference proteome</keyword>
<dbReference type="Proteomes" id="UP000701801">
    <property type="component" value="Unassembled WGS sequence"/>
</dbReference>
<organism evidence="1 2">
    <name type="scientific">Hymenoscyphus albidus</name>
    <dbReference type="NCBI Taxonomy" id="595503"/>
    <lineage>
        <taxon>Eukaryota</taxon>
        <taxon>Fungi</taxon>
        <taxon>Dikarya</taxon>
        <taxon>Ascomycota</taxon>
        <taxon>Pezizomycotina</taxon>
        <taxon>Leotiomycetes</taxon>
        <taxon>Helotiales</taxon>
        <taxon>Helotiaceae</taxon>
        <taxon>Hymenoscyphus</taxon>
    </lineage>
</organism>
<evidence type="ECO:0000313" key="1">
    <source>
        <dbReference type="EMBL" id="CAG8971158.1"/>
    </source>
</evidence>
<gene>
    <name evidence="1" type="ORF">HYALB_00010133</name>
</gene>
<sequence>MLLRIKGQHGISQIFQLHPLERPPPPIAFDAPFPNLGAPDVRINVYGQDFHLHSTILKLNSKFLSGILDDADRLGVGPVGRFKYDYTFTISDDGSCGIVLTAQVVAETRAGPTAASLHQEFESNKDKSSGGATVNTNHQTSDILQQAKDMARGSTHVFSAIYNKDFAITSVEEILDAIRVANYLQIKPPFSKALDRVFRRRPECTSDGQEIQFADLIPKAPFIMLLVAKHLHNRVLFNDALVHSVATWPSIKKQFDNADAEDMKLVGDLMKITLAGYEKLQAKIISAMQILFKACGETAGVCKHLRACADSLNEKSPVTSNAHYYRQILIRLEKNLDDHQKHQNCAFKNAKRAVEGLLKSNLKIGDKAFHNRTRAGVGAYQRKFLCAEIDDKDLPLNVNEQS</sequence>
<reference evidence="1" key="1">
    <citation type="submission" date="2021-07" db="EMBL/GenBank/DDBJ databases">
        <authorList>
            <person name="Durling M."/>
        </authorList>
    </citation>
    <scope>NUCLEOTIDE SEQUENCE</scope>
</reference>
<protein>
    <recommendedName>
        <fullName evidence="3">BTB domain-containing protein</fullName>
    </recommendedName>
</protein>
<dbReference type="OrthoDB" id="3539700at2759"/>
<evidence type="ECO:0008006" key="3">
    <source>
        <dbReference type="Google" id="ProtNLM"/>
    </source>
</evidence>
<dbReference type="EMBL" id="CAJVRM010000012">
    <property type="protein sequence ID" value="CAG8971158.1"/>
    <property type="molecule type" value="Genomic_DNA"/>
</dbReference>
<evidence type="ECO:0000313" key="2">
    <source>
        <dbReference type="Proteomes" id="UP000701801"/>
    </source>
</evidence>
<proteinExistence type="predicted"/>